<evidence type="ECO:0000256" key="7">
    <source>
        <dbReference type="ARBA" id="ARBA00023242"/>
    </source>
</evidence>
<protein>
    <recommendedName>
        <fullName evidence="8">DDE Tnp4 domain-containing protein</fullName>
    </recommendedName>
</protein>
<evidence type="ECO:0000256" key="2">
    <source>
        <dbReference type="ARBA" id="ARBA00004123"/>
    </source>
</evidence>
<proteinExistence type="inferred from homology"/>
<dbReference type="GO" id="GO:0005634">
    <property type="term" value="C:nucleus"/>
    <property type="evidence" value="ECO:0007669"/>
    <property type="project" value="UniProtKB-SubCell"/>
</dbReference>
<evidence type="ECO:0000256" key="4">
    <source>
        <dbReference type="ARBA" id="ARBA00022722"/>
    </source>
</evidence>
<evidence type="ECO:0000259" key="8">
    <source>
        <dbReference type="Pfam" id="PF13359"/>
    </source>
</evidence>
<dbReference type="GO" id="GO:0016787">
    <property type="term" value="F:hydrolase activity"/>
    <property type="evidence" value="ECO:0007669"/>
    <property type="project" value="UniProtKB-KW"/>
</dbReference>
<keyword evidence="5" id="KW-0479">Metal-binding</keyword>
<evidence type="ECO:0000256" key="1">
    <source>
        <dbReference type="ARBA" id="ARBA00001968"/>
    </source>
</evidence>
<dbReference type="PANTHER" id="PTHR22930">
    <property type="match status" value="1"/>
</dbReference>
<evidence type="ECO:0000256" key="6">
    <source>
        <dbReference type="ARBA" id="ARBA00022801"/>
    </source>
</evidence>
<dbReference type="InterPro" id="IPR045249">
    <property type="entry name" value="HARBI1-like"/>
</dbReference>
<keyword evidence="10" id="KW-1185">Reference proteome</keyword>
<keyword evidence="4" id="KW-0540">Nuclease</keyword>
<name>A0ABD1KT76_9TELE</name>
<keyword evidence="7" id="KW-0539">Nucleus</keyword>
<dbReference type="Proteomes" id="UP001591681">
    <property type="component" value="Unassembled WGS sequence"/>
</dbReference>
<accession>A0ABD1KT76</accession>
<reference evidence="9 10" key="1">
    <citation type="submission" date="2024-09" db="EMBL/GenBank/DDBJ databases">
        <title>A chromosome-level genome assembly of Gray's grenadier anchovy, Coilia grayii.</title>
        <authorList>
            <person name="Fu Z."/>
        </authorList>
    </citation>
    <scope>NUCLEOTIDE SEQUENCE [LARGE SCALE GENOMIC DNA]</scope>
    <source>
        <strain evidence="9">G4</strain>
        <tissue evidence="9">Muscle</tissue>
    </source>
</reference>
<comment type="subcellular location">
    <subcellularLocation>
        <location evidence="2">Nucleus</location>
    </subcellularLocation>
</comment>
<dbReference type="GO" id="GO:0046872">
    <property type="term" value="F:metal ion binding"/>
    <property type="evidence" value="ECO:0007669"/>
    <property type="project" value="UniProtKB-KW"/>
</dbReference>
<dbReference type="Pfam" id="PF13359">
    <property type="entry name" value="DDE_Tnp_4"/>
    <property type="match status" value="1"/>
</dbReference>
<dbReference type="AlphaFoldDB" id="A0ABD1KT76"/>
<comment type="cofactor">
    <cofactor evidence="1">
        <name>a divalent metal cation</name>
        <dbReference type="ChEBI" id="CHEBI:60240"/>
    </cofactor>
</comment>
<dbReference type="EMBL" id="JBHFQA010000002">
    <property type="protein sequence ID" value="KAL2102330.1"/>
    <property type="molecule type" value="Genomic_DNA"/>
</dbReference>
<evidence type="ECO:0000256" key="3">
    <source>
        <dbReference type="ARBA" id="ARBA00006958"/>
    </source>
</evidence>
<dbReference type="PANTHER" id="PTHR22930:SF85">
    <property type="entry name" value="GH03217P-RELATED"/>
    <property type="match status" value="1"/>
</dbReference>
<sequence>MEEQLCLALLALIIIHYFVRVGNFLHVLNFEHVSRLRLQRQLISYSTRRRSIARLFREKRRALLLNHHLVISRRSSCRSIRSIWAYARSDCWWSHVYNTWTDKEWLSNFRMSRSSFDHLCDTLRPWLKRENTTFRQAIPVENRVAICIWRLATNLEYRSISHLFAVGISTCCIITQEVVTAINSVLKPVYLKHPSAAELRLIVQGFRDRWRFPQVAGAIDGTHITIRAPSENSSDYYNRKGNYSIILQGVVDHRMRFWDINVGRPGKVHDARVLSLSSLYDLGSAGTLLPHWSEAFEGVDVPLFLLGDSAYPLLPWLMKPYPEGGGITPQQLNFNHKLSQARMTVERAFGRLKGRWRCLLKLNDTHITFISRIVSACCVLHNYCEYHNEEYLEGDTEVEEAESVGHQEQVPGQQQPKDIRDALCSYFSRM</sequence>
<dbReference type="GO" id="GO:0004518">
    <property type="term" value="F:nuclease activity"/>
    <property type="evidence" value="ECO:0007669"/>
    <property type="project" value="UniProtKB-KW"/>
</dbReference>
<keyword evidence="6" id="KW-0378">Hydrolase</keyword>
<dbReference type="InterPro" id="IPR027806">
    <property type="entry name" value="HARBI1_dom"/>
</dbReference>
<evidence type="ECO:0000256" key="5">
    <source>
        <dbReference type="ARBA" id="ARBA00022723"/>
    </source>
</evidence>
<evidence type="ECO:0000313" key="10">
    <source>
        <dbReference type="Proteomes" id="UP001591681"/>
    </source>
</evidence>
<comment type="similarity">
    <text evidence="3">Belongs to the HARBI1 family.</text>
</comment>
<evidence type="ECO:0000313" key="9">
    <source>
        <dbReference type="EMBL" id="KAL2102330.1"/>
    </source>
</evidence>
<organism evidence="9 10">
    <name type="scientific">Coilia grayii</name>
    <name type="common">Gray's grenadier anchovy</name>
    <dbReference type="NCBI Taxonomy" id="363190"/>
    <lineage>
        <taxon>Eukaryota</taxon>
        <taxon>Metazoa</taxon>
        <taxon>Chordata</taxon>
        <taxon>Craniata</taxon>
        <taxon>Vertebrata</taxon>
        <taxon>Euteleostomi</taxon>
        <taxon>Actinopterygii</taxon>
        <taxon>Neopterygii</taxon>
        <taxon>Teleostei</taxon>
        <taxon>Clupei</taxon>
        <taxon>Clupeiformes</taxon>
        <taxon>Clupeoidei</taxon>
        <taxon>Engraulidae</taxon>
        <taxon>Coilinae</taxon>
        <taxon>Coilia</taxon>
    </lineage>
</organism>
<comment type="caution">
    <text evidence="9">The sequence shown here is derived from an EMBL/GenBank/DDBJ whole genome shotgun (WGS) entry which is preliminary data.</text>
</comment>
<feature type="domain" description="DDE Tnp4" evidence="8">
    <location>
        <begin position="219"/>
        <end position="382"/>
    </location>
</feature>
<gene>
    <name evidence="9" type="ORF">ACEWY4_001498</name>
</gene>